<reference evidence="3" key="1">
    <citation type="submission" date="2016-09" db="EMBL/GenBank/DDBJ databases">
        <title>Streptomyces puniciscabiei strain:TW1S1 Genome sequencing and assembly.</title>
        <authorList>
            <person name="Kim M.-K."/>
            <person name="Kim S.B."/>
        </authorList>
    </citation>
    <scope>NUCLEOTIDE SEQUENCE [LARGE SCALE GENOMIC DNA]</scope>
    <source>
        <strain evidence="3">TW1S1</strain>
    </source>
</reference>
<keyword evidence="3" id="KW-1185">Reference proteome</keyword>
<name>A0A1D7Y4V3_9ACTN</name>
<sequence length="173" mass="18211">MPTSHKPVMDLIRASMDPASRTARRPVDSPAGRVVSAAARADADESGTDRIFLLATGAAVSATGLALVLADETEQTADELLTAIEDAARRQATQGEPKLNAVPVMRALLAGQDSAGEILGATFARDQGEFFDLILELADFTATCITIRDTQHGTPVADTLADLEEMLKDFVGS</sequence>
<feature type="region of interest" description="Disordered" evidence="1">
    <location>
        <begin position="1"/>
        <end position="31"/>
    </location>
</feature>
<dbReference type="RefSeq" id="WP_069777041.1">
    <property type="nucleotide sequence ID" value="NZ_CP017248.1"/>
</dbReference>
<protein>
    <submittedName>
        <fullName evidence="2">Uncharacterized protein</fullName>
    </submittedName>
</protein>
<dbReference type="EMBL" id="CP017248">
    <property type="protein sequence ID" value="AOR30389.1"/>
    <property type="molecule type" value="Genomic_DNA"/>
</dbReference>
<organism evidence="2 3">
    <name type="scientific">Streptomyces fodineus</name>
    <dbReference type="NCBI Taxonomy" id="1904616"/>
    <lineage>
        <taxon>Bacteria</taxon>
        <taxon>Bacillati</taxon>
        <taxon>Actinomycetota</taxon>
        <taxon>Actinomycetes</taxon>
        <taxon>Kitasatosporales</taxon>
        <taxon>Streptomycetaceae</taxon>
        <taxon>Streptomyces</taxon>
    </lineage>
</organism>
<accession>A0A1D7Y4V3</accession>
<evidence type="ECO:0000313" key="2">
    <source>
        <dbReference type="EMBL" id="AOR30389.1"/>
    </source>
</evidence>
<dbReference type="KEGG" id="spun:BFF78_04365"/>
<evidence type="ECO:0000313" key="3">
    <source>
        <dbReference type="Proteomes" id="UP000094960"/>
    </source>
</evidence>
<dbReference type="AlphaFoldDB" id="A0A1D7Y4V3"/>
<proteinExistence type="predicted"/>
<dbReference type="Proteomes" id="UP000094960">
    <property type="component" value="Chromosome"/>
</dbReference>
<evidence type="ECO:0000256" key="1">
    <source>
        <dbReference type="SAM" id="MobiDB-lite"/>
    </source>
</evidence>
<gene>
    <name evidence="2" type="ORF">BFF78_04365</name>
</gene>